<feature type="region of interest" description="Disordered" evidence="1">
    <location>
        <begin position="15"/>
        <end position="47"/>
    </location>
</feature>
<comment type="caution">
    <text evidence="3">The sequence shown here is derived from an EMBL/GenBank/DDBJ whole genome shotgun (WGS) entry which is preliminary data.</text>
</comment>
<dbReference type="Pfam" id="PF00079">
    <property type="entry name" value="Serpin"/>
    <property type="match status" value="1"/>
</dbReference>
<feature type="domain" description="Serpin" evidence="2">
    <location>
        <begin position="45"/>
        <end position="101"/>
    </location>
</feature>
<dbReference type="InterPro" id="IPR023796">
    <property type="entry name" value="Serpin_dom"/>
</dbReference>
<name>A0ABT0XLC7_9BACI</name>
<evidence type="ECO:0000259" key="2">
    <source>
        <dbReference type="Pfam" id="PF00079"/>
    </source>
</evidence>
<dbReference type="InterPro" id="IPR042178">
    <property type="entry name" value="Serpin_sf_1"/>
</dbReference>
<protein>
    <recommendedName>
        <fullName evidence="2">Serpin domain-containing protein</fullName>
    </recommendedName>
</protein>
<dbReference type="Proteomes" id="UP001203665">
    <property type="component" value="Unassembled WGS sequence"/>
</dbReference>
<evidence type="ECO:0000256" key="1">
    <source>
        <dbReference type="SAM" id="MobiDB-lite"/>
    </source>
</evidence>
<proteinExistence type="predicted"/>
<gene>
    <name evidence="3" type="ORF">NDM98_15410</name>
</gene>
<dbReference type="EMBL" id="JAMQJY010000002">
    <property type="protein sequence ID" value="MCM2676714.1"/>
    <property type="molecule type" value="Genomic_DNA"/>
</dbReference>
<organism evidence="3 4">
    <name type="scientific">Alkalicoccobacillus plakortidis</name>
    <dbReference type="NCBI Taxonomy" id="444060"/>
    <lineage>
        <taxon>Bacteria</taxon>
        <taxon>Bacillati</taxon>
        <taxon>Bacillota</taxon>
        <taxon>Bacilli</taxon>
        <taxon>Bacillales</taxon>
        <taxon>Bacillaceae</taxon>
        <taxon>Alkalicoccobacillus</taxon>
    </lineage>
</organism>
<sequence>MILGLSVILAGCGTYDQTNTQSNGDSEPQSKPRPQVDVDSHFSSAQSTLGEELCKEVFKENQDQNVMVSPYSVQLALLMTANGLAEADRDLLLEALNLDGTDFKRDQPRDTKSNRVV</sequence>
<dbReference type="Gene3D" id="3.30.497.10">
    <property type="entry name" value="Antithrombin, subunit I, domain 2"/>
    <property type="match status" value="1"/>
</dbReference>
<keyword evidence="4" id="KW-1185">Reference proteome</keyword>
<dbReference type="InterPro" id="IPR036186">
    <property type="entry name" value="Serpin_sf"/>
</dbReference>
<feature type="compositionally biased region" description="Polar residues" evidence="1">
    <location>
        <begin position="15"/>
        <end position="27"/>
    </location>
</feature>
<evidence type="ECO:0000313" key="3">
    <source>
        <dbReference type="EMBL" id="MCM2676714.1"/>
    </source>
</evidence>
<accession>A0ABT0XLC7</accession>
<reference evidence="3" key="1">
    <citation type="submission" date="2022-06" db="EMBL/GenBank/DDBJ databases">
        <title>Alkalicoccobacillus porphyridii sp. nov., isolated from a marine red alga, Porphyridium purpureum and reclassification of Shouchella plakortidis and Shouchella gibsonii as Alkalicoccobacillus plakortidis comb. nov. and Alkalicoccobacillus gibsonii comb. nov.</title>
        <authorList>
            <person name="Kim K.H."/>
            <person name="Lee J.K."/>
            <person name="Han D.M."/>
            <person name="Baek J.H."/>
            <person name="Jeon C.O."/>
        </authorList>
    </citation>
    <scope>NUCLEOTIDE SEQUENCE</scope>
    <source>
        <strain evidence="3">DSM 19153</strain>
    </source>
</reference>
<dbReference type="RefSeq" id="WP_251609666.1">
    <property type="nucleotide sequence ID" value="NZ_JAMQJY010000002.1"/>
</dbReference>
<evidence type="ECO:0000313" key="4">
    <source>
        <dbReference type="Proteomes" id="UP001203665"/>
    </source>
</evidence>
<dbReference type="SUPFAM" id="SSF56574">
    <property type="entry name" value="Serpins"/>
    <property type="match status" value="1"/>
</dbReference>
<feature type="compositionally biased region" description="Basic and acidic residues" evidence="1">
    <location>
        <begin position="28"/>
        <end position="40"/>
    </location>
</feature>